<name>A0A6G6A4H1_9HEXA</name>
<dbReference type="CTD" id="4539"/>
<evidence type="ECO:0000256" key="11">
    <source>
        <dbReference type="SAM" id="Phobius"/>
    </source>
</evidence>
<dbReference type="InterPro" id="IPR039428">
    <property type="entry name" value="NUOK/Mnh_C1-like"/>
</dbReference>
<evidence type="ECO:0000256" key="4">
    <source>
        <dbReference type="ARBA" id="ARBA00022692"/>
    </source>
</evidence>
<reference evidence="12" key="1">
    <citation type="journal article" date="2020" name="Mitochondrial DNA Part B Resour">
        <title>Complete mitochondrial genome of Pseudachorutes palmiensis (Collembola: Neanuridae).</title>
        <authorList>
            <person name="Dong J."/>
            <person name="Zhang F."/>
            <person name="Wang X."/>
        </authorList>
    </citation>
    <scope>NUCLEOTIDE SEQUENCE</scope>
</reference>
<gene>
    <name evidence="12" type="primary">ND4L</name>
</gene>
<evidence type="ECO:0000313" key="12">
    <source>
        <dbReference type="EMBL" id="QID03195.1"/>
    </source>
</evidence>
<evidence type="ECO:0000256" key="5">
    <source>
        <dbReference type="ARBA" id="ARBA00022967"/>
    </source>
</evidence>
<dbReference type="Pfam" id="PF00420">
    <property type="entry name" value="Oxidored_q2"/>
    <property type="match status" value="1"/>
</dbReference>
<evidence type="ECO:0000256" key="1">
    <source>
        <dbReference type="ARBA" id="ARBA00004141"/>
    </source>
</evidence>
<evidence type="ECO:0000256" key="2">
    <source>
        <dbReference type="ARBA" id="ARBA00010519"/>
    </source>
</evidence>
<keyword evidence="7" id="KW-0520">NAD</keyword>
<comment type="subcellular location">
    <subcellularLocation>
        <location evidence="1">Membrane</location>
        <topology evidence="1">Multi-pass membrane protein</topology>
    </subcellularLocation>
</comment>
<dbReference type="AlphaFoldDB" id="A0A6G6A4H1"/>
<sequence>MMKAIIGSIFLVIFMSGMWIFSSKRKHLLATLLSLEFMVLGVFILFFMFISLSSYFYSLVFLTFTACEGALGLTILISMSRTHGADYFSSFSLSN</sequence>
<dbReference type="EMBL" id="MK409686">
    <property type="protein sequence ID" value="QID03195.1"/>
    <property type="molecule type" value="Genomic_DNA"/>
</dbReference>
<feature type="transmembrane region" description="Helical" evidence="11">
    <location>
        <begin position="56"/>
        <end position="77"/>
    </location>
</feature>
<keyword evidence="8 11" id="KW-0472">Membrane</keyword>
<keyword evidence="12" id="KW-0496">Mitochondrion</keyword>
<keyword evidence="4 11" id="KW-0812">Transmembrane</keyword>
<keyword evidence="5" id="KW-1278">Translocase</keyword>
<evidence type="ECO:0000256" key="8">
    <source>
        <dbReference type="ARBA" id="ARBA00023136"/>
    </source>
</evidence>
<proteinExistence type="inferred from homology"/>
<dbReference type="GeneID" id="44796824"/>
<keyword evidence="6 11" id="KW-1133">Transmembrane helix</keyword>
<dbReference type="GO" id="GO:0008137">
    <property type="term" value="F:NADH dehydrogenase (ubiquinone) activity"/>
    <property type="evidence" value="ECO:0007669"/>
    <property type="project" value="UniProtKB-EC"/>
</dbReference>
<evidence type="ECO:0000256" key="3">
    <source>
        <dbReference type="ARBA" id="ARBA00016612"/>
    </source>
</evidence>
<evidence type="ECO:0000256" key="6">
    <source>
        <dbReference type="ARBA" id="ARBA00022989"/>
    </source>
</evidence>
<feature type="transmembrane region" description="Helical" evidence="11">
    <location>
        <begin position="6"/>
        <end position="22"/>
    </location>
</feature>
<evidence type="ECO:0000256" key="9">
    <source>
        <dbReference type="ARBA" id="ARBA00031586"/>
    </source>
</evidence>
<dbReference type="GO" id="GO:0016020">
    <property type="term" value="C:membrane"/>
    <property type="evidence" value="ECO:0007669"/>
    <property type="project" value="UniProtKB-SubCell"/>
</dbReference>
<organism evidence="12">
    <name type="scientific">Ceratophysella communis</name>
    <dbReference type="NCBI Taxonomy" id="1519100"/>
    <lineage>
        <taxon>Eukaryota</taxon>
        <taxon>Metazoa</taxon>
        <taxon>Ecdysozoa</taxon>
        <taxon>Arthropoda</taxon>
        <taxon>Hexapoda</taxon>
        <taxon>Collembola</taxon>
        <taxon>Poduromorpha</taxon>
        <taxon>Poduroidea</taxon>
        <taxon>Hypogastruridae</taxon>
        <taxon>Ceratophysella</taxon>
    </lineage>
</organism>
<comment type="similarity">
    <text evidence="2">Belongs to the complex I subunit 4L family.</text>
</comment>
<evidence type="ECO:0000256" key="7">
    <source>
        <dbReference type="ARBA" id="ARBA00023027"/>
    </source>
</evidence>
<protein>
    <recommendedName>
        <fullName evidence="3">NADH-ubiquinone oxidoreductase chain 4L</fullName>
    </recommendedName>
    <alternativeName>
        <fullName evidence="9">NADH dehydrogenase subunit 4L</fullName>
    </alternativeName>
</protein>
<comment type="catalytic activity">
    <reaction evidence="10">
        <text>a ubiquinone + NADH + 5 H(+)(in) = a ubiquinol + NAD(+) + 4 H(+)(out)</text>
        <dbReference type="Rhea" id="RHEA:29091"/>
        <dbReference type="Rhea" id="RHEA-COMP:9565"/>
        <dbReference type="Rhea" id="RHEA-COMP:9566"/>
        <dbReference type="ChEBI" id="CHEBI:15378"/>
        <dbReference type="ChEBI" id="CHEBI:16389"/>
        <dbReference type="ChEBI" id="CHEBI:17976"/>
        <dbReference type="ChEBI" id="CHEBI:57540"/>
        <dbReference type="ChEBI" id="CHEBI:57945"/>
        <dbReference type="EC" id="7.1.1.2"/>
    </reaction>
</comment>
<dbReference type="RefSeq" id="YP_009740468.1">
    <property type="nucleotide sequence ID" value="NC_046523.1"/>
</dbReference>
<evidence type="ECO:0000256" key="10">
    <source>
        <dbReference type="ARBA" id="ARBA00049551"/>
    </source>
</evidence>
<dbReference type="Gene3D" id="1.10.287.3510">
    <property type="match status" value="1"/>
</dbReference>
<geneLocation type="mitochondrion" evidence="12"/>
<feature type="transmembrane region" description="Helical" evidence="11">
    <location>
        <begin position="29"/>
        <end position="50"/>
    </location>
</feature>
<accession>A0A6G6A4H1</accession>